<comment type="subcellular location">
    <subcellularLocation>
        <location evidence="2">Cell outer membrane</location>
    </subcellularLocation>
</comment>
<comment type="similarity">
    <text evidence="1 2">Belongs to the calycin superfamily. Lipocalin family.</text>
</comment>
<dbReference type="GO" id="GO:0009279">
    <property type="term" value="C:cell outer membrane"/>
    <property type="evidence" value="ECO:0007669"/>
    <property type="project" value="UniProtKB-SubCell"/>
</dbReference>
<organism evidence="5 6">
    <name type="scientific">Acidiphilium rubrum</name>
    <dbReference type="NCBI Taxonomy" id="526"/>
    <lineage>
        <taxon>Bacteria</taxon>
        <taxon>Pseudomonadati</taxon>
        <taxon>Pseudomonadota</taxon>
        <taxon>Alphaproteobacteria</taxon>
        <taxon>Acetobacterales</taxon>
        <taxon>Acidocellaceae</taxon>
        <taxon>Acidiphilium</taxon>
    </lineage>
</organism>
<feature type="domain" description="Lipocalin/cytosolic fatty-acid binding" evidence="4">
    <location>
        <begin position="37"/>
        <end position="179"/>
    </location>
</feature>
<proteinExistence type="inferred from homology"/>
<keyword evidence="2" id="KW-0472">Membrane</keyword>
<dbReference type="InterPro" id="IPR012674">
    <property type="entry name" value="Calycin"/>
</dbReference>
<evidence type="ECO:0000256" key="2">
    <source>
        <dbReference type="PIRNR" id="PIRNR036893"/>
    </source>
</evidence>
<dbReference type="Pfam" id="PF08212">
    <property type="entry name" value="Lipocalin_2"/>
    <property type="match status" value="1"/>
</dbReference>
<dbReference type="AlphaFoldDB" id="A0A8G2CPB8"/>
<name>A0A8G2CPB8_ACIRU</name>
<dbReference type="RefSeq" id="WP_245594177.1">
    <property type="nucleotide sequence ID" value="NZ_FTNE01000027.1"/>
</dbReference>
<dbReference type="PIRSF" id="PIRSF036893">
    <property type="entry name" value="Lipocalin_ApoD"/>
    <property type="match status" value="1"/>
</dbReference>
<evidence type="ECO:0000313" key="6">
    <source>
        <dbReference type="Proteomes" id="UP000186308"/>
    </source>
</evidence>
<evidence type="ECO:0000256" key="3">
    <source>
        <dbReference type="PIRSR" id="PIRSR036893-52"/>
    </source>
</evidence>
<keyword evidence="2" id="KW-0998">Cell outer membrane</keyword>
<comment type="subunit">
    <text evidence="2">Homodimer.</text>
</comment>
<dbReference type="EMBL" id="FTNE01000027">
    <property type="protein sequence ID" value="SIR37927.1"/>
    <property type="molecule type" value="Genomic_DNA"/>
</dbReference>
<dbReference type="GO" id="GO:0008289">
    <property type="term" value="F:lipid binding"/>
    <property type="evidence" value="ECO:0007669"/>
    <property type="project" value="UniProtKB-UniRule"/>
</dbReference>
<evidence type="ECO:0000256" key="1">
    <source>
        <dbReference type="ARBA" id="ARBA00006889"/>
    </source>
</evidence>
<dbReference type="PANTHER" id="PTHR10612:SF34">
    <property type="entry name" value="APOLIPOPROTEIN D"/>
    <property type="match status" value="1"/>
</dbReference>
<dbReference type="Proteomes" id="UP000186308">
    <property type="component" value="Unassembled WGS sequence"/>
</dbReference>
<feature type="lipid moiety-binding region" description="S-diacylglycerol cysteine" evidence="3">
    <location>
        <position position="20"/>
    </location>
</feature>
<dbReference type="SUPFAM" id="SSF50814">
    <property type="entry name" value="Lipocalins"/>
    <property type="match status" value="1"/>
</dbReference>
<keyword evidence="2 3" id="KW-0449">Lipoprotein</keyword>
<comment type="caution">
    <text evidence="5">The sequence shown here is derived from an EMBL/GenBank/DDBJ whole genome shotgun (WGS) entry which is preliminary data.</text>
</comment>
<dbReference type="PROSITE" id="PS51257">
    <property type="entry name" value="PROKAR_LIPOPROTEIN"/>
    <property type="match status" value="1"/>
</dbReference>
<feature type="signal peptide" evidence="2">
    <location>
        <begin position="1"/>
        <end position="18"/>
    </location>
</feature>
<keyword evidence="2" id="KW-0446">Lipid-binding</keyword>
<keyword evidence="6" id="KW-1185">Reference proteome</keyword>
<comment type="function">
    <text evidence="2">Involved in the storage or transport of lipids necessary for membrane maintenance under stressful conditions. Displays a binding preference for lysophospholipids.</text>
</comment>
<evidence type="ECO:0000313" key="5">
    <source>
        <dbReference type="EMBL" id="SIR37927.1"/>
    </source>
</evidence>
<dbReference type="Gene3D" id="2.40.128.20">
    <property type="match status" value="1"/>
</dbReference>
<sequence>MMKLARRTLLAATPALLAGCTLDTSSYPYKPLQHASVDLGRFMGKWYINGHIPYFAEKNYVGAYAVYTERGDGAIDDQYNAYPKSFDAKLFQFTSIDQVEPGTDNAIWRVTALSGSIGVPYVIMQIEPDYSAFMAGFPNRSLGWIFAREKRMNPAVYQAMLERFYHQGYDARQFRRVAQYPSDIGKPGFETVT</sequence>
<accession>A0A8G2CPB8</accession>
<keyword evidence="2" id="KW-0732">Signal</keyword>
<dbReference type="GO" id="GO:0006950">
    <property type="term" value="P:response to stress"/>
    <property type="evidence" value="ECO:0007669"/>
    <property type="project" value="UniProtKB-ARBA"/>
</dbReference>
<dbReference type="InterPro" id="IPR022271">
    <property type="entry name" value="Lipocalin_ApoD"/>
</dbReference>
<dbReference type="PANTHER" id="PTHR10612">
    <property type="entry name" value="APOLIPOPROTEIN D"/>
    <property type="match status" value="1"/>
</dbReference>
<protein>
    <recommendedName>
        <fullName evidence="2">Outer membrane lipoprotein Blc</fullName>
    </recommendedName>
</protein>
<gene>
    <name evidence="5" type="ORF">SAMN05421828_12731</name>
</gene>
<feature type="lipid moiety-binding region" description="N-palmitoyl cysteine" evidence="3">
    <location>
        <position position="20"/>
    </location>
</feature>
<dbReference type="InterPro" id="IPR000566">
    <property type="entry name" value="Lipocln_cytosolic_FA-bd_dom"/>
</dbReference>
<keyword evidence="3" id="KW-0564">Palmitate</keyword>
<reference evidence="5 6" key="1">
    <citation type="submission" date="2017-01" db="EMBL/GenBank/DDBJ databases">
        <authorList>
            <person name="Varghese N."/>
            <person name="Submissions S."/>
        </authorList>
    </citation>
    <scope>NUCLEOTIDE SEQUENCE [LARGE SCALE GENOMIC DNA]</scope>
    <source>
        <strain evidence="5 6">ATCC 35905</strain>
    </source>
</reference>
<feature type="chain" id="PRO_5034443605" description="Outer membrane lipoprotein Blc" evidence="2">
    <location>
        <begin position="19"/>
        <end position="193"/>
    </location>
</feature>
<evidence type="ECO:0000259" key="4">
    <source>
        <dbReference type="Pfam" id="PF08212"/>
    </source>
</evidence>